<keyword evidence="1" id="KW-0479">Metal-binding</keyword>
<keyword evidence="1" id="KW-0863">Zinc-finger</keyword>
<gene>
    <name evidence="3" type="ORF">VaNZ11_011571</name>
</gene>
<sequence length="148" mass="15460">MLTRACTHLLCPFSDLEELLQKMSPNGFLRKRDLANGFFSGSCFCRGNGQEIVAAATAGAIRRIRPAISSNESPAVGNLSCGICCRPCGPGNLKCEDCPTETHRNCLGLTAGAYTGGWFLSPSCVFAAAQGGTTTASCSTRLAELACS</sequence>
<keyword evidence="4" id="KW-1185">Reference proteome</keyword>
<dbReference type="InterPro" id="IPR011011">
    <property type="entry name" value="Znf_FYVE_PHD"/>
</dbReference>
<comment type="caution">
    <text evidence="3">The sequence shown here is derived from an EMBL/GenBank/DDBJ whole genome shotgun (WGS) entry which is preliminary data.</text>
</comment>
<accession>A0ABQ5SD68</accession>
<organism evidence="3 4">
    <name type="scientific">Volvox africanus</name>
    <dbReference type="NCBI Taxonomy" id="51714"/>
    <lineage>
        <taxon>Eukaryota</taxon>
        <taxon>Viridiplantae</taxon>
        <taxon>Chlorophyta</taxon>
        <taxon>core chlorophytes</taxon>
        <taxon>Chlorophyceae</taxon>
        <taxon>CS clade</taxon>
        <taxon>Chlamydomonadales</taxon>
        <taxon>Volvocaceae</taxon>
        <taxon>Volvox</taxon>
    </lineage>
</organism>
<keyword evidence="2" id="KW-0862">Zinc</keyword>
<protein>
    <recommendedName>
        <fullName evidence="5">Zinc finger PHD-type domain-containing protein</fullName>
    </recommendedName>
</protein>
<evidence type="ECO:0008006" key="5">
    <source>
        <dbReference type="Google" id="ProtNLM"/>
    </source>
</evidence>
<name>A0ABQ5SD68_9CHLO</name>
<evidence type="ECO:0000313" key="4">
    <source>
        <dbReference type="Proteomes" id="UP001165090"/>
    </source>
</evidence>
<dbReference type="EMBL" id="BSDZ01000078">
    <property type="protein sequence ID" value="GLI67388.1"/>
    <property type="molecule type" value="Genomic_DNA"/>
</dbReference>
<evidence type="ECO:0000256" key="1">
    <source>
        <dbReference type="ARBA" id="ARBA00022771"/>
    </source>
</evidence>
<dbReference type="SUPFAM" id="SSF57903">
    <property type="entry name" value="FYVE/PHD zinc finger"/>
    <property type="match status" value="1"/>
</dbReference>
<evidence type="ECO:0000313" key="3">
    <source>
        <dbReference type="EMBL" id="GLI67388.1"/>
    </source>
</evidence>
<dbReference type="Proteomes" id="UP001165090">
    <property type="component" value="Unassembled WGS sequence"/>
</dbReference>
<proteinExistence type="predicted"/>
<evidence type="ECO:0000256" key="2">
    <source>
        <dbReference type="ARBA" id="ARBA00022833"/>
    </source>
</evidence>
<reference evidence="3 4" key="1">
    <citation type="journal article" date="2023" name="IScience">
        <title>Expanded male sex-determining region conserved during the evolution of homothallism in the green alga Volvox.</title>
        <authorList>
            <person name="Yamamoto K."/>
            <person name="Matsuzaki R."/>
            <person name="Mahakham W."/>
            <person name="Heman W."/>
            <person name="Sekimoto H."/>
            <person name="Kawachi M."/>
            <person name="Minakuchi Y."/>
            <person name="Toyoda A."/>
            <person name="Nozaki H."/>
        </authorList>
    </citation>
    <scope>NUCLEOTIDE SEQUENCE [LARGE SCALE GENOMIC DNA]</scope>
    <source>
        <strain evidence="3 4">NIES-4468</strain>
    </source>
</reference>